<evidence type="ECO:0000313" key="9">
    <source>
        <dbReference type="Proteomes" id="UP000663891"/>
    </source>
</evidence>
<dbReference type="OrthoDB" id="66620at2759"/>
<accession>A0A815T6H9</accession>
<dbReference type="PANTHER" id="PTHR48041:SF139">
    <property type="entry name" value="PROTEIN SCARLET"/>
    <property type="match status" value="1"/>
</dbReference>
<protein>
    <recommendedName>
        <fullName evidence="7">ABC transporter domain-containing protein</fullName>
    </recommendedName>
</protein>
<evidence type="ECO:0000256" key="6">
    <source>
        <dbReference type="ARBA" id="ARBA00023136"/>
    </source>
</evidence>
<keyword evidence="3" id="KW-0813">Transport</keyword>
<evidence type="ECO:0000256" key="5">
    <source>
        <dbReference type="ARBA" id="ARBA00022989"/>
    </source>
</evidence>
<comment type="caution">
    <text evidence="8">The sequence shown here is derived from an EMBL/GenBank/DDBJ whole genome shotgun (WGS) entry which is preliminary data.</text>
</comment>
<dbReference type="GO" id="GO:0016887">
    <property type="term" value="F:ATP hydrolysis activity"/>
    <property type="evidence" value="ECO:0007669"/>
    <property type="project" value="InterPro"/>
</dbReference>
<evidence type="ECO:0000256" key="1">
    <source>
        <dbReference type="ARBA" id="ARBA00004141"/>
    </source>
</evidence>
<dbReference type="GO" id="GO:0016020">
    <property type="term" value="C:membrane"/>
    <property type="evidence" value="ECO:0007669"/>
    <property type="project" value="UniProtKB-SubCell"/>
</dbReference>
<gene>
    <name evidence="8" type="ORF">VCS650_LOCUS42081</name>
</gene>
<dbReference type="PANTHER" id="PTHR48041">
    <property type="entry name" value="ABC TRANSPORTER G FAMILY MEMBER 28"/>
    <property type="match status" value="1"/>
</dbReference>
<feature type="non-terminal residue" evidence="8">
    <location>
        <position position="1"/>
    </location>
</feature>
<dbReference type="SUPFAM" id="SSF52540">
    <property type="entry name" value="P-loop containing nucleoside triphosphate hydrolases"/>
    <property type="match status" value="1"/>
</dbReference>
<proteinExistence type="inferred from homology"/>
<reference evidence="8" key="1">
    <citation type="submission" date="2021-02" db="EMBL/GenBank/DDBJ databases">
        <authorList>
            <person name="Nowell W R."/>
        </authorList>
    </citation>
    <scope>NUCLEOTIDE SEQUENCE</scope>
</reference>
<evidence type="ECO:0000313" key="8">
    <source>
        <dbReference type="EMBL" id="CAF1497920.1"/>
    </source>
</evidence>
<comment type="similarity">
    <text evidence="2">Belongs to the ABC transporter superfamily. ABCG family. Eye pigment precursor importer (TC 3.A.1.204) subfamily.</text>
</comment>
<dbReference type="InterPro" id="IPR027417">
    <property type="entry name" value="P-loop_NTPase"/>
</dbReference>
<evidence type="ECO:0000256" key="3">
    <source>
        <dbReference type="ARBA" id="ARBA00022448"/>
    </source>
</evidence>
<feature type="non-terminal residue" evidence="8">
    <location>
        <position position="248"/>
    </location>
</feature>
<comment type="subcellular location">
    <subcellularLocation>
        <location evidence="1">Membrane</location>
        <topology evidence="1">Multi-pass membrane protein</topology>
    </subcellularLocation>
</comment>
<keyword evidence="4" id="KW-0812">Transmembrane</keyword>
<dbReference type="PROSITE" id="PS00211">
    <property type="entry name" value="ABC_TRANSPORTER_1"/>
    <property type="match status" value="1"/>
</dbReference>
<dbReference type="Proteomes" id="UP000663891">
    <property type="component" value="Unassembled WGS sequence"/>
</dbReference>
<dbReference type="InterPro" id="IPR050352">
    <property type="entry name" value="ABCG_transporters"/>
</dbReference>
<name>A0A815T6H9_9BILA</name>
<evidence type="ECO:0000256" key="4">
    <source>
        <dbReference type="ARBA" id="ARBA00022692"/>
    </source>
</evidence>
<sequence>MTSPKLNSRDNSSYIESMDDIPIQYTPSGQHKMHIVEMRDGDTLQTQMSIEGAKTIAALSPRITVTYHNVTKVINVPAKMIDPSSKERFIQRTLLDSISGQIHPQQVVALMGPSGCGKTTLLNTLAGRAMNGVSGDIWFNNQRYDKGMKRKLAYVLQQDLFFEPLTVKQQLTYTALLRLPNHLSRKDKLAQVEQIIDQLRIRKCANTPIMLVSGGEKKRVNIGTELLTNPSVIFLDEPTSGLDSTSAV</sequence>
<dbReference type="AlphaFoldDB" id="A0A815T6H9"/>
<keyword evidence="5" id="KW-1133">Transmembrane helix</keyword>
<dbReference type="InterPro" id="IPR017871">
    <property type="entry name" value="ABC_transporter-like_CS"/>
</dbReference>
<dbReference type="InterPro" id="IPR003439">
    <property type="entry name" value="ABC_transporter-like_ATP-bd"/>
</dbReference>
<evidence type="ECO:0000259" key="7">
    <source>
        <dbReference type="Pfam" id="PF00005"/>
    </source>
</evidence>
<dbReference type="Gene3D" id="3.40.50.300">
    <property type="entry name" value="P-loop containing nucleotide triphosphate hydrolases"/>
    <property type="match status" value="1"/>
</dbReference>
<dbReference type="EMBL" id="CAJNON010002046">
    <property type="protein sequence ID" value="CAF1497920.1"/>
    <property type="molecule type" value="Genomic_DNA"/>
</dbReference>
<evidence type="ECO:0000256" key="2">
    <source>
        <dbReference type="ARBA" id="ARBA00005814"/>
    </source>
</evidence>
<organism evidence="8 9">
    <name type="scientific">Adineta steineri</name>
    <dbReference type="NCBI Taxonomy" id="433720"/>
    <lineage>
        <taxon>Eukaryota</taxon>
        <taxon>Metazoa</taxon>
        <taxon>Spiralia</taxon>
        <taxon>Gnathifera</taxon>
        <taxon>Rotifera</taxon>
        <taxon>Eurotatoria</taxon>
        <taxon>Bdelloidea</taxon>
        <taxon>Adinetida</taxon>
        <taxon>Adinetidae</taxon>
        <taxon>Adineta</taxon>
    </lineage>
</organism>
<feature type="domain" description="ABC transporter" evidence="7">
    <location>
        <begin position="95"/>
        <end position="240"/>
    </location>
</feature>
<dbReference type="GO" id="GO:0005524">
    <property type="term" value="F:ATP binding"/>
    <property type="evidence" value="ECO:0007669"/>
    <property type="project" value="InterPro"/>
</dbReference>
<keyword evidence="6" id="KW-0472">Membrane</keyword>
<dbReference type="GO" id="GO:0042626">
    <property type="term" value="F:ATPase-coupled transmembrane transporter activity"/>
    <property type="evidence" value="ECO:0007669"/>
    <property type="project" value="TreeGrafter"/>
</dbReference>
<dbReference type="Pfam" id="PF00005">
    <property type="entry name" value="ABC_tran"/>
    <property type="match status" value="1"/>
</dbReference>